<evidence type="ECO:0000313" key="1">
    <source>
        <dbReference type="EMBL" id="ARF12686.1"/>
    </source>
</evidence>
<gene>
    <name evidence="1" type="ORF">Klosneuvirus_16_5</name>
</gene>
<name>A0A1V0SLW3_9VIRU</name>
<organism evidence="1">
    <name type="scientific">Klosneuvirus KNV1</name>
    <dbReference type="NCBI Taxonomy" id="1977640"/>
    <lineage>
        <taxon>Viruses</taxon>
        <taxon>Varidnaviria</taxon>
        <taxon>Bamfordvirae</taxon>
        <taxon>Nucleocytoviricota</taxon>
        <taxon>Megaviricetes</taxon>
        <taxon>Imitervirales</taxon>
        <taxon>Mimiviridae</taxon>
        <taxon>Klosneuvirinae</taxon>
        <taxon>Klosneuvirus</taxon>
    </lineage>
</organism>
<reference evidence="1" key="1">
    <citation type="journal article" date="2017" name="Science">
        <title>Giant viruses with an expanded complement of translation system components.</title>
        <authorList>
            <person name="Schulz F."/>
            <person name="Yutin N."/>
            <person name="Ivanova N.N."/>
            <person name="Ortega D.R."/>
            <person name="Lee T.K."/>
            <person name="Vierheilig J."/>
            <person name="Daims H."/>
            <person name="Horn M."/>
            <person name="Wagner M."/>
            <person name="Jensen G.J."/>
            <person name="Kyrpides N.C."/>
            <person name="Koonin E.V."/>
            <person name="Woyke T."/>
        </authorList>
    </citation>
    <scope>NUCLEOTIDE SEQUENCE</scope>
    <source>
        <strain evidence="1">KNV1</strain>
    </source>
</reference>
<proteinExistence type="predicted"/>
<protein>
    <submittedName>
        <fullName evidence="1">Uncharacterized protein</fullName>
    </submittedName>
</protein>
<dbReference type="EMBL" id="KY684123">
    <property type="protein sequence ID" value="ARF12686.1"/>
    <property type="molecule type" value="Genomic_DNA"/>
</dbReference>
<accession>A0A1V0SLW3</accession>
<sequence length="258" mass="30373">MYRIGPLDNSRQIYFDLTGIENDKNFQQFCSYFDNFDPKIMITKLEQMNRMGTKGYNPFSLSNFDDIKKYIEKLLHIGHHLNEKKKLVIQMQNHDEKLREIERQTESKILILESKGLKNHGLTNMPREAKLKHVRNCVECNKITNFKLLTDDEILNDRIQTDNNKINNIELEIGDINFEIHNLDLKINNIKTKVLPFTKHLTKTYLKHKIFVKDNDTNNEKITFCVDIGEVVVEVPFTEIVALAIKGYAEEQFKKKLQ</sequence>